<dbReference type="EMBL" id="RBRA01000070">
    <property type="protein sequence ID" value="RMQ27206.1"/>
    <property type="molecule type" value="Genomic_DNA"/>
</dbReference>
<proteinExistence type="predicted"/>
<accession>A0A0P9PTX6</accession>
<dbReference type="RefSeq" id="WP_159420273.1">
    <property type="nucleotide sequence ID" value="NZ_LJQH01000337.1"/>
</dbReference>
<dbReference type="Proteomes" id="UP000269044">
    <property type="component" value="Unassembled WGS sequence"/>
</dbReference>
<protein>
    <submittedName>
        <fullName evidence="1">Uncharacterized protein</fullName>
    </submittedName>
</protein>
<evidence type="ECO:0000313" key="2">
    <source>
        <dbReference type="Proteomes" id="UP000269044"/>
    </source>
</evidence>
<evidence type="ECO:0000313" key="1">
    <source>
        <dbReference type="EMBL" id="RMQ27206.1"/>
    </source>
</evidence>
<sequence length="57" mass="6647">MKRLKFVFDVESTSSLQMLFLVEEVLNIFSSRPVFSLHGVEVNFKTLEKKILKKIMA</sequence>
<gene>
    <name evidence="1" type="ORF">ALQ08_01846</name>
</gene>
<organism evidence="1 2">
    <name type="scientific">Pseudomonas syringae pv. delphinii</name>
    <dbReference type="NCBI Taxonomy" id="192088"/>
    <lineage>
        <taxon>Bacteria</taxon>
        <taxon>Pseudomonadati</taxon>
        <taxon>Pseudomonadota</taxon>
        <taxon>Gammaproteobacteria</taxon>
        <taxon>Pseudomonadales</taxon>
        <taxon>Pseudomonadaceae</taxon>
        <taxon>Pseudomonas</taxon>
    </lineage>
</organism>
<name>A0A0P9PTX6_9PSED</name>
<reference evidence="1 2" key="1">
    <citation type="submission" date="2018-08" db="EMBL/GenBank/DDBJ databases">
        <title>Recombination of ecologically and evolutionarily significant loci maintains genetic cohesion in the Pseudomonas syringae species complex.</title>
        <authorList>
            <person name="Dillon M."/>
            <person name="Thakur S."/>
            <person name="Almeida R.N.D."/>
            <person name="Weir B.S."/>
            <person name="Guttman D.S."/>
        </authorList>
    </citation>
    <scope>NUCLEOTIDE SEQUENCE [LARGE SCALE GENOMIC DNA]</scope>
    <source>
        <strain evidence="1 2">ICMP 13052</strain>
    </source>
</reference>
<dbReference type="AlphaFoldDB" id="A0A0P9PTX6"/>
<comment type="caution">
    <text evidence="1">The sequence shown here is derived from an EMBL/GenBank/DDBJ whole genome shotgun (WGS) entry which is preliminary data.</text>
</comment>